<keyword evidence="5" id="KW-1185">Reference proteome</keyword>
<dbReference type="Proteomes" id="UP001595978">
    <property type="component" value="Unassembled WGS sequence"/>
</dbReference>
<name>A0ABW0REY4_9BACL</name>
<evidence type="ECO:0000313" key="5">
    <source>
        <dbReference type="Proteomes" id="UP001595978"/>
    </source>
</evidence>
<gene>
    <name evidence="4" type="ORF">ACFPOH_15690</name>
</gene>
<evidence type="ECO:0000256" key="2">
    <source>
        <dbReference type="ARBA" id="ARBA00022525"/>
    </source>
</evidence>
<dbReference type="EMBL" id="JBHSNQ010000190">
    <property type="protein sequence ID" value="MFC5543151.1"/>
    <property type="molecule type" value="Genomic_DNA"/>
</dbReference>
<accession>A0ABW0REY4</accession>
<comment type="caution">
    <text evidence="4">The sequence shown here is derived from an EMBL/GenBank/DDBJ whole genome shotgun (WGS) entry which is preliminary data.</text>
</comment>
<dbReference type="InterPro" id="IPR027797">
    <property type="entry name" value="PT-TG_dom"/>
</dbReference>
<keyword evidence="2" id="KW-0964">Secreted</keyword>
<organism evidence="4 5">
    <name type="scientific">Ureibacillus suwonensis</name>
    <dbReference type="NCBI Taxonomy" id="313007"/>
    <lineage>
        <taxon>Bacteria</taxon>
        <taxon>Bacillati</taxon>
        <taxon>Bacillota</taxon>
        <taxon>Bacilli</taxon>
        <taxon>Bacillales</taxon>
        <taxon>Caryophanaceae</taxon>
        <taxon>Ureibacillus</taxon>
    </lineage>
</organism>
<protein>
    <submittedName>
        <fullName evidence="4">Pre-toxin TG domain-containing protein</fullName>
    </submittedName>
</protein>
<dbReference type="Pfam" id="PF14449">
    <property type="entry name" value="PT-TG"/>
    <property type="match status" value="1"/>
</dbReference>
<reference evidence="5" key="1">
    <citation type="journal article" date="2019" name="Int. J. Syst. Evol. Microbiol.">
        <title>The Global Catalogue of Microorganisms (GCM) 10K type strain sequencing project: providing services to taxonomists for standard genome sequencing and annotation.</title>
        <authorList>
            <consortium name="The Broad Institute Genomics Platform"/>
            <consortium name="The Broad Institute Genome Sequencing Center for Infectious Disease"/>
            <person name="Wu L."/>
            <person name="Ma J."/>
        </authorList>
    </citation>
    <scope>NUCLEOTIDE SEQUENCE [LARGE SCALE GENOMIC DNA]</scope>
    <source>
        <strain evidence="5">CCUG 56331</strain>
    </source>
</reference>
<proteinExistence type="predicted"/>
<evidence type="ECO:0000259" key="3">
    <source>
        <dbReference type="Pfam" id="PF14449"/>
    </source>
</evidence>
<evidence type="ECO:0000256" key="1">
    <source>
        <dbReference type="ARBA" id="ARBA00004613"/>
    </source>
</evidence>
<comment type="subcellular location">
    <subcellularLocation>
        <location evidence="1">Secreted</location>
    </subcellularLocation>
</comment>
<feature type="domain" description="Pre-toxin TG" evidence="3">
    <location>
        <begin position="10"/>
        <end position="52"/>
    </location>
</feature>
<evidence type="ECO:0000313" key="4">
    <source>
        <dbReference type="EMBL" id="MFC5543151.1"/>
    </source>
</evidence>
<dbReference type="RefSeq" id="WP_390310570.1">
    <property type="nucleotide sequence ID" value="NZ_JBHSNQ010000190.1"/>
</dbReference>
<sequence>MKEDYLVNWRETAVNFILVVGNIKSGVEAVTGIDPITGRKRSSFERGGSAASI</sequence>